<keyword evidence="2" id="KW-1185">Reference proteome</keyword>
<name>A0A1G6Z969_9PSEU</name>
<dbReference type="Pfam" id="PF20062">
    <property type="entry name" value="DUF6461"/>
    <property type="match status" value="1"/>
</dbReference>
<organism evidence="1 2">
    <name type="scientific">Actinokineospora iranica</name>
    <dbReference type="NCBI Taxonomy" id="1271860"/>
    <lineage>
        <taxon>Bacteria</taxon>
        <taxon>Bacillati</taxon>
        <taxon>Actinomycetota</taxon>
        <taxon>Actinomycetes</taxon>
        <taxon>Pseudonocardiales</taxon>
        <taxon>Pseudonocardiaceae</taxon>
        <taxon>Actinokineospora</taxon>
    </lineage>
</organism>
<dbReference type="InterPro" id="IPR045592">
    <property type="entry name" value="DUF6461"/>
</dbReference>
<dbReference type="RefSeq" id="WP_139191075.1">
    <property type="nucleotide sequence ID" value="NZ_FMZZ01000026.1"/>
</dbReference>
<dbReference type="EMBL" id="FMZZ01000026">
    <property type="protein sequence ID" value="SDD98537.1"/>
    <property type="molecule type" value="Genomic_DNA"/>
</dbReference>
<evidence type="ECO:0000313" key="2">
    <source>
        <dbReference type="Proteomes" id="UP000199501"/>
    </source>
</evidence>
<dbReference type="OrthoDB" id="3681440at2"/>
<dbReference type="Proteomes" id="UP000199501">
    <property type="component" value="Unassembled WGS sequence"/>
</dbReference>
<sequence>MSRLSADLVRKYAWAEPLALELVWAVTVVEGSSLPTVVRAFGGDPSTPEGMLTFREAEREVRRSAKEFGEFFFFQVFTHGRYVVALENNGYSGVIPELGRRVTAAGGRYFSYFRNDNGASKLVQAIDGRITAYLEPLFADEPQQIGEIRPAWIGGVGIDTETLWATCFALLEEQTGLAFDPDWFNTKLPTYRIPDPYNLFKDVEGADVP</sequence>
<dbReference type="STRING" id="1271860.SAMN05216174_12638"/>
<reference evidence="2" key="1">
    <citation type="submission" date="2016-10" db="EMBL/GenBank/DDBJ databases">
        <authorList>
            <person name="Varghese N."/>
            <person name="Submissions S."/>
        </authorList>
    </citation>
    <scope>NUCLEOTIDE SEQUENCE [LARGE SCALE GENOMIC DNA]</scope>
    <source>
        <strain evidence="2">IBRC-M 10403</strain>
    </source>
</reference>
<dbReference type="AlphaFoldDB" id="A0A1G6Z969"/>
<gene>
    <name evidence="1" type="ORF">SAMN05216174_12638</name>
</gene>
<evidence type="ECO:0000313" key="1">
    <source>
        <dbReference type="EMBL" id="SDD98537.1"/>
    </source>
</evidence>
<protein>
    <submittedName>
        <fullName evidence="1">Uncharacterized protein</fullName>
    </submittedName>
</protein>
<accession>A0A1G6Z969</accession>
<proteinExistence type="predicted"/>